<reference evidence="3" key="1">
    <citation type="journal article" date="2019" name="Int. J. Syst. Evol. Microbiol.">
        <title>The Global Catalogue of Microorganisms (GCM) 10K type strain sequencing project: providing services to taxonomists for standard genome sequencing and annotation.</title>
        <authorList>
            <consortium name="The Broad Institute Genomics Platform"/>
            <consortium name="The Broad Institute Genome Sequencing Center for Infectious Disease"/>
            <person name="Wu L."/>
            <person name="Ma J."/>
        </authorList>
    </citation>
    <scope>NUCLEOTIDE SEQUENCE [LARGE SCALE GENOMIC DNA]</scope>
    <source>
        <strain evidence="3">JCM 1490</strain>
    </source>
</reference>
<keyword evidence="3" id="KW-1185">Reference proteome</keyword>
<sequence length="209" mass="22538">MTPRLLPDGAAAPASSPAPAADSVSGFQAQLVRAARDRAGAWDAVADVLCPPDERTTERLRSGEIGDSWRLAARWLEADAELFVTDLIALDAYVRAARRRRPEDDLVALRQDFEQLVAPAGDLADPARAVADLCRREAAAWEAGDSPGARELRTSERELLEASLVPVLPDVGRRLAAEARATVWRTLGRLVLAVLSVESGTDYRSEVSS</sequence>
<protein>
    <submittedName>
        <fullName evidence="2">Uncharacterized protein</fullName>
    </submittedName>
</protein>
<dbReference type="EMBL" id="JBHTCQ010000003">
    <property type="protein sequence ID" value="MFC7406341.1"/>
    <property type="molecule type" value="Genomic_DNA"/>
</dbReference>
<proteinExistence type="predicted"/>
<evidence type="ECO:0000313" key="3">
    <source>
        <dbReference type="Proteomes" id="UP001596455"/>
    </source>
</evidence>
<gene>
    <name evidence="2" type="ORF">ACFQQL_14585</name>
</gene>
<name>A0ABW2QAQ9_9MICO</name>
<dbReference type="Proteomes" id="UP001596455">
    <property type="component" value="Unassembled WGS sequence"/>
</dbReference>
<comment type="caution">
    <text evidence="2">The sequence shown here is derived from an EMBL/GenBank/DDBJ whole genome shotgun (WGS) entry which is preliminary data.</text>
</comment>
<accession>A0ABW2QAQ9</accession>
<feature type="compositionally biased region" description="Low complexity" evidence="1">
    <location>
        <begin position="10"/>
        <end position="21"/>
    </location>
</feature>
<evidence type="ECO:0000256" key="1">
    <source>
        <dbReference type="SAM" id="MobiDB-lite"/>
    </source>
</evidence>
<dbReference type="RefSeq" id="WP_382395654.1">
    <property type="nucleotide sequence ID" value="NZ_JBHTCQ010000003.1"/>
</dbReference>
<evidence type="ECO:0000313" key="2">
    <source>
        <dbReference type="EMBL" id="MFC7406341.1"/>
    </source>
</evidence>
<organism evidence="2 3">
    <name type="scientific">Georgenia alba</name>
    <dbReference type="NCBI Taxonomy" id="2233858"/>
    <lineage>
        <taxon>Bacteria</taxon>
        <taxon>Bacillati</taxon>
        <taxon>Actinomycetota</taxon>
        <taxon>Actinomycetes</taxon>
        <taxon>Micrococcales</taxon>
        <taxon>Bogoriellaceae</taxon>
        <taxon>Georgenia</taxon>
    </lineage>
</organism>
<feature type="region of interest" description="Disordered" evidence="1">
    <location>
        <begin position="1"/>
        <end position="23"/>
    </location>
</feature>